<dbReference type="KEGG" id="bsol:FSW04_12655"/>
<dbReference type="InterPro" id="IPR002213">
    <property type="entry name" value="UDP_glucos_trans"/>
</dbReference>
<dbReference type="Pfam" id="PF06722">
    <property type="entry name" value="EryCIII-like_C"/>
    <property type="match status" value="1"/>
</dbReference>
<dbReference type="PANTHER" id="PTHR48050:SF13">
    <property type="entry name" value="STEROL 3-BETA-GLUCOSYLTRANSFERASE UGT80A2"/>
    <property type="match status" value="1"/>
</dbReference>
<keyword evidence="2" id="KW-0808">Transferase</keyword>
<dbReference type="FunFam" id="3.40.50.2000:FF:000072">
    <property type="entry name" value="Glycosyl transferase"/>
    <property type="match status" value="1"/>
</dbReference>
<dbReference type="PANTHER" id="PTHR48050">
    <property type="entry name" value="STEROL 3-BETA-GLUCOSYLTRANSFERASE"/>
    <property type="match status" value="1"/>
</dbReference>
<dbReference type="InterPro" id="IPR010610">
    <property type="entry name" value="EryCIII-like_C"/>
</dbReference>
<feature type="domain" description="Erythromycin biosynthesis protein CIII-like C-terminal" evidence="1">
    <location>
        <begin position="267"/>
        <end position="408"/>
    </location>
</feature>
<dbReference type="Proteomes" id="UP000321805">
    <property type="component" value="Chromosome"/>
</dbReference>
<dbReference type="GO" id="GO:0008194">
    <property type="term" value="F:UDP-glycosyltransferase activity"/>
    <property type="evidence" value="ECO:0007669"/>
    <property type="project" value="InterPro"/>
</dbReference>
<evidence type="ECO:0000313" key="3">
    <source>
        <dbReference type="Proteomes" id="UP000321805"/>
    </source>
</evidence>
<protein>
    <submittedName>
        <fullName evidence="2">Glycosyltransferase</fullName>
    </submittedName>
</protein>
<dbReference type="SUPFAM" id="SSF53756">
    <property type="entry name" value="UDP-Glycosyltransferase/glycogen phosphorylase"/>
    <property type="match status" value="1"/>
</dbReference>
<dbReference type="AlphaFoldDB" id="A0A5B8UCI0"/>
<keyword evidence="3" id="KW-1185">Reference proteome</keyword>
<evidence type="ECO:0000259" key="1">
    <source>
        <dbReference type="Pfam" id="PF06722"/>
    </source>
</evidence>
<dbReference type="EMBL" id="CP042430">
    <property type="protein sequence ID" value="QEC50755.1"/>
    <property type="molecule type" value="Genomic_DNA"/>
</dbReference>
<dbReference type="OrthoDB" id="764352at2"/>
<dbReference type="InterPro" id="IPR050426">
    <property type="entry name" value="Glycosyltransferase_28"/>
</dbReference>
<evidence type="ECO:0000313" key="2">
    <source>
        <dbReference type="EMBL" id="QEC50755.1"/>
    </source>
</evidence>
<name>A0A5B8UCI0_9ACTN</name>
<dbReference type="GO" id="GO:0017000">
    <property type="term" value="P:antibiotic biosynthetic process"/>
    <property type="evidence" value="ECO:0007669"/>
    <property type="project" value="UniProtKB-ARBA"/>
</dbReference>
<proteinExistence type="predicted"/>
<gene>
    <name evidence="2" type="ORF">FSW04_12655</name>
</gene>
<dbReference type="Gene3D" id="3.40.50.2000">
    <property type="entry name" value="Glycogen Phosphorylase B"/>
    <property type="match status" value="2"/>
</dbReference>
<organism evidence="2 3">
    <name type="scientific">Baekduia soli</name>
    <dbReference type="NCBI Taxonomy" id="496014"/>
    <lineage>
        <taxon>Bacteria</taxon>
        <taxon>Bacillati</taxon>
        <taxon>Actinomycetota</taxon>
        <taxon>Thermoleophilia</taxon>
        <taxon>Solirubrobacterales</taxon>
        <taxon>Baekduiaceae</taxon>
        <taxon>Baekduia</taxon>
    </lineage>
</organism>
<reference evidence="2 3" key="1">
    <citation type="journal article" date="2018" name="J. Microbiol.">
        <title>Baekduia soli gen. nov., sp. nov., a novel bacterium isolated from the soil of Baekdu Mountain and proposal of a novel family name, Baekduiaceae fam. nov.</title>
        <authorList>
            <person name="An D.S."/>
            <person name="Siddiqi M.Z."/>
            <person name="Kim K.H."/>
            <person name="Yu H.S."/>
            <person name="Im W.T."/>
        </authorList>
    </citation>
    <scope>NUCLEOTIDE SEQUENCE [LARGE SCALE GENOMIC DNA]</scope>
    <source>
        <strain evidence="2 3">BR7-21</strain>
    </source>
</reference>
<dbReference type="GO" id="GO:0016758">
    <property type="term" value="F:hexosyltransferase activity"/>
    <property type="evidence" value="ECO:0007669"/>
    <property type="project" value="UniProtKB-ARBA"/>
</dbReference>
<dbReference type="CDD" id="cd03784">
    <property type="entry name" value="GT1_Gtf-like"/>
    <property type="match status" value="1"/>
</dbReference>
<accession>A0A5B8UCI0</accession>
<sequence length="427" mass="45627">MAIAAALRERGHEVAFYSGDAVRETIEREGYAFFGFDRVDQERAFAAMRVVDDGTTKGRPGRGRLLPILRDWMVETIPDQIADLDDVLARFAPDVIATDLSLWGPIMVLHDRGPVPVALSSTFMGPLIPGPDAPAFGFGLPAPTTARSRLAARAITAAIEAGGAPLRRRVDEIRAGFGLPAVKESVNRYTARLPLYLVGNIRELDYDRHDLPESVHYVGNCLWFPPEAAGAAAWLDAIPAERPWVHVTESTLAYGDPFLLRMAAEALADEPVEVIVTTGRQRDSVVQALGALPPNVHVTDWLNHGDLLPRCAAVVTVGGKATILSAMEAGVPLVLVPTTWDKPDNARRVTRVGAGVRIPARRCTAPDLRAAVRQVLDDPRHRAAARDMAARLAAAPGPAAAADLLEALVGAPAPAPAPGPVLQEGHA</sequence>